<evidence type="ECO:0000256" key="1">
    <source>
        <dbReference type="SAM" id="MobiDB-lite"/>
    </source>
</evidence>
<dbReference type="AlphaFoldDB" id="A0AAQ3KTF4"/>
<dbReference type="InterPro" id="IPR005135">
    <property type="entry name" value="Endo/exonuclease/phosphatase"/>
</dbReference>
<dbReference type="Gene3D" id="3.60.10.10">
    <property type="entry name" value="Endonuclease/exonuclease/phosphatase"/>
    <property type="match status" value="1"/>
</dbReference>
<proteinExistence type="predicted"/>
<reference evidence="3 4" key="1">
    <citation type="submission" date="2023-10" db="EMBL/GenBank/DDBJ databases">
        <title>Chromosome-scale genome assembly provides insights into flower coloration mechanisms of Canna indica.</title>
        <authorList>
            <person name="Li C."/>
        </authorList>
    </citation>
    <scope>NUCLEOTIDE SEQUENCE [LARGE SCALE GENOMIC DNA]</scope>
    <source>
        <tissue evidence="3">Flower</tissue>
    </source>
</reference>
<feature type="region of interest" description="Disordered" evidence="1">
    <location>
        <begin position="131"/>
        <end position="152"/>
    </location>
</feature>
<dbReference type="Proteomes" id="UP001327560">
    <property type="component" value="Chromosome 7"/>
</dbReference>
<protein>
    <recommendedName>
        <fullName evidence="2">Endonuclease/exonuclease/phosphatase domain-containing protein</fullName>
    </recommendedName>
</protein>
<accession>A0AAQ3KTF4</accession>
<dbReference type="Pfam" id="PF03372">
    <property type="entry name" value="Exo_endo_phos"/>
    <property type="match status" value="1"/>
</dbReference>
<organism evidence="3 4">
    <name type="scientific">Canna indica</name>
    <name type="common">Indian-shot</name>
    <dbReference type="NCBI Taxonomy" id="4628"/>
    <lineage>
        <taxon>Eukaryota</taxon>
        <taxon>Viridiplantae</taxon>
        <taxon>Streptophyta</taxon>
        <taxon>Embryophyta</taxon>
        <taxon>Tracheophyta</taxon>
        <taxon>Spermatophyta</taxon>
        <taxon>Magnoliopsida</taxon>
        <taxon>Liliopsida</taxon>
        <taxon>Zingiberales</taxon>
        <taxon>Cannaceae</taxon>
        <taxon>Canna</taxon>
    </lineage>
</organism>
<feature type="compositionally biased region" description="Polar residues" evidence="1">
    <location>
        <begin position="16"/>
        <end position="26"/>
    </location>
</feature>
<sequence>MSVNHGLLANIGGNRSPGTRSLSISSPMLGRPPDPGIPGVRASTQKSSSSETPGAKDSFGNPDPKISAKASSSVRIDEVTLRRQRARRRKFMGKKKTETEIKISNEFEKLGLQQEDGMVIPDLGKDTNSVEIPHSSEPDPTPRTLNPFKNKDKKIMDSDFPSDMEMSEFNFSIKVPVNIEKNIDEFHKKLTDTFSIVVRWDYLTLLTKKHKLDMILLLETHLEKENSEWCIKKLGNNWSGTFVPGNGRAEGIIFAWRNDDFKVKNIYSCSQAMHLSVCKKGCKPWVFLGIYTSNNIKRRKLLWDLLSNLDLSNCPWLIAGDFNCIDNSEDKLGGNPFTFGSSCNSFRSLCAEAGLIDLKFQGARFTWSNNRAGSKKIFARLDRAYANENWLSLYSKTLVFHLSRLTSDHRPIMINTKLENFPDIPRRRFTFELYWLEYKETQEMVSKAWEYQSENSKSMSQFSRTLKKLSTDLEEWSKQVDGIPISQPKDIVDAFANWYKMLWEKEDIPNSNWHNVKDLNWRKLPNNKEAELIKSFSMQEIKDAVNSLGMGKAPGPDGFILEFYINFWETVKELLLNALNEFHSWSKNSREAGLGFYFGDKDNKSFVKGFSSGFIASPLIAEAWAL</sequence>
<feature type="region of interest" description="Disordered" evidence="1">
    <location>
        <begin position="1"/>
        <end position="76"/>
    </location>
</feature>
<feature type="compositionally biased region" description="Polar residues" evidence="1">
    <location>
        <begin position="42"/>
        <end position="52"/>
    </location>
</feature>
<gene>
    <name evidence="3" type="ORF">Cni_G23249</name>
</gene>
<keyword evidence="4" id="KW-1185">Reference proteome</keyword>
<dbReference type="GO" id="GO:0003824">
    <property type="term" value="F:catalytic activity"/>
    <property type="evidence" value="ECO:0007669"/>
    <property type="project" value="InterPro"/>
</dbReference>
<evidence type="ECO:0000313" key="4">
    <source>
        <dbReference type="Proteomes" id="UP001327560"/>
    </source>
</evidence>
<dbReference type="PANTHER" id="PTHR33710">
    <property type="entry name" value="BNAC02G09200D PROTEIN"/>
    <property type="match status" value="1"/>
</dbReference>
<dbReference type="InterPro" id="IPR036691">
    <property type="entry name" value="Endo/exonu/phosph_ase_sf"/>
</dbReference>
<dbReference type="SUPFAM" id="SSF56219">
    <property type="entry name" value="DNase I-like"/>
    <property type="match status" value="1"/>
</dbReference>
<feature type="domain" description="Endonuclease/exonuclease/phosphatase" evidence="2">
    <location>
        <begin position="206"/>
        <end position="409"/>
    </location>
</feature>
<dbReference type="EMBL" id="CP136896">
    <property type="protein sequence ID" value="WOL14469.1"/>
    <property type="molecule type" value="Genomic_DNA"/>
</dbReference>
<dbReference type="PANTHER" id="PTHR33710:SF62">
    <property type="entry name" value="DUF4283 DOMAIN PROTEIN"/>
    <property type="match status" value="1"/>
</dbReference>
<name>A0AAQ3KTF4_9LILI</name>
<evidence type="ECO:0000313" key="3">
    <source>
        <dbReference type="EMBL" id="WOL14469.1"/>
    </source>
</evidence>
<evidence type="ECO:0000259" key="2">
    <source>
        <dbReference type="Pfam" id="PF03372"/>
    </source>
</evidence>